<evidence type="ECO:0000256" key="1">
    <source>
        <dbReference type="SAM" id="MobiDB-lite"/>
    </source>
</evidence>
<name>A0A8X7QST4_BRACI</name>
<feature type="compositionally biased region" description="Polar residues" evidence="1">
    <location>
        <begin position="252"/>
        <end position="270"/>
    </location>
</feature>
<keyword evidence="3" id="KW-1185">Reference proteome</keyword>
<reference evidence="2 3" key="1">
    <citation type="submission" date="2020-02" db="EMBL/GenBank/DDBJ databases">
        <authorList>
            <person name="Ma Q."/>
            <person name="Huang Y."/>
            <person name="Song X."/>
            <person name="Pei D."/>
        </authorList>
    </citation>
    <scope>NUCLEOTIDE SEQUENCE [LARGE SCALE GENOMIC DNA]</scope>
    <source>
        <strain evidence="2">Sxm20200214</strain>
        <tissue evidence="2">Leaf</tissue>
    </source>
</reference>
<dbReference type="PANTHER" id="PTHR33675:SF10">
    <property type="entry name" value="NUCLEAR RECEPTOR FAMILY 2 GROUP C PROTEIN"/>
    <property type="match status" value="1"/>
</dbReference>
<dbReference type="EMBL" id="JAAMPC010000012">
    <property type="protein sequence ID" value="KAG2275903.1"/>
    <property type="molecule type" value="Genomic_DNA"/>
</dbReference>
<feature type="region of interest" description="Disordered" evidence="1">
    <location>
        <begin position="251"/>
        <end position="277"/>
    </location>
</feature>
<evidence type="ECO:0000313" key="2">
    <source>
        <dbReference type="EMBL" id="KAG2275903.1"/>
    </source>
</evidence>
<comment type="caution">
    <text evidence="2">The sequence shown here is derived from an EMBL/GenBank/DDBJ whole genome shotgun (WGS) entry which is preliminary data.</text>
</comment>
<evidence type="ECO:0008006" key="4">
    <source>
        <dbReference type="Google" id="ProtNLM"/>
    </source>
</evidence>
<evidence type="ECO:0000313" key="3">
    <source>
        <dbReference type="Proteomes" id="UP000886595"/>
    </source>
</evidence>
<protein>
    <recommendedName>
        <fullName evidence="4">Holocarboxylase synthetase</fullName>
    </recommendedName>
</protein>
<dbReference type="Proteomes" id="UP000886595">
    <property type="component" value="Unassembled WGS sequence"/>
</dbReference>
<dbReference type="PANTHER" id="PTHR33675">
    <property type="entry name" value="NUCLEAR RECEPTOR FAMILY 2 GROUP C PROTEIN"/>
    <property type="match status" value="1"/>
</dbReference>
<dbReference type="AlphaFoldDB" id="A0A8X7QST4"/>
<dbReference type="OrthoDB" id="755598at2759"/>
<proteinExistence type="predicted"/>
<organism evidence="2 3">
    <name type="scientific">Brassica carinata</name>
    <name type="common">Ethiopian mustard</name>
    <name type="synonym">Abyssinian cabbage</name>
    <dbReference type="NCBI Taxonomy" id="52824"/>
    <lineage>
        <taxon>Eukaryota</taxon>
        <taxon>Viridiplantae</taxon>
        <taxon>Streptophyta</taxon>
        <taxon>Embryophyta</taxon>
        <taxon>Tracheophyta</taxon>
        <taxon>Spermatophyta</taxon>
        <taxon>Magnoliopsida</taxon>
        <taxon>eudicotyledons</taxon>
        <taxon>Gunneridae</taxon>
        <taxon>Pentapetalae</taxon>
        <taxon>rosids</taxon>
        <taxon>malvids</taxon>
        <taxon>Brassicales</taxon>
        <taxon>Brassicaceae</taxon>
        <taxon>Brassiceae</taxon>
        <taxon>Brassica</taxon>
    </lineage>
</organism>
<gene>
    <name evidence="2" type="ORF">Bca52824_058458</name>
</gene>
<sequence>MNEVSRQSLLRDEKPFEKCDLYGRFDYGKSSRLSNSLTRKESHADGFMKDAWASHYRNDAQKYRHGREHSGYDDKKPERLHKDLKGMGKKRKATATSLDEVDRTVYASFRTAANSLSQLYTQSMNHQKLSFQAGERHGLEKLYQWIWRQQEGGSRVTSMDIINYIQNELECCTEEPPISPRAQPTQPAMNVTNSGLMASSGTSCPTAVPVVRSEQCENQAKNSVFSNALSSPIRRSLQNYQIPQGGGYISVGTRSSELNRGSNSPGSFDSSMDMHAD</sequence>
<accession>A0A8X7QST4</accession>